<proteinExistence type="predicted"/>
<dbReference type="CDD" id="cd09892">
    <property type="entry name" value="NGN_SP_RfaH"/>
    <property type="match status" value="1"/>
</dbReference>
<evidence type="ECO:0000259" key="4">
    <source>
        <dbReference type="SMART" id="SM00738"/>
    </source>
</evidence>
<dbReference type="NCBIfam" id="TIGR01955">
    <property type="entry name" value="RfaH"/>
    <property type="match status" value="1"/>
</dbReference>
<dbReference type="SUPFAM" id="SSF82679">
    <property type="entry name" value="N-utilization substance G protein NusG, N-terminal domain"/>
    <property type="match status" value="1"/>
</dbReference>
<evidence type="ECO:0000256" key="3">
    <source>
        <dbReference type="ARBA" id="ARBA00023163"/>
    </source>
</evidence>
<evidence type="ECO:0000313" key="5">
    <source>
        <dbReference type="EMBL" id="ALG88492.1"/>
    </source>
</evidence>
<dbReference type="PANTHER" id="PTHR30265:SF7">
    <property type="entry name" value="TRANSCRIPTION ANTITERMINATION PROTEIN RFAH"/>
    <property type="match status" value="1"/>
</dbReference>
<dbReference type="GO" id="GO:0006354">
    <property type="term" value="P:DNA-templated transcription elongation"/>
    <property type="evidence" value="ECO:0007669"/>
    <property type="project" value="InterPro"/>
</dbReference>
<dbReference type="InterPro" id="IPR043425">
    <property type="entry name" value="NusG-like"/>
</dbReference>
<keyword evidence="5" id="KW-0614">Plasmid</keyword>
<name>A0A0N9NB67_PECCA</name>
<dbReference type="InterPro" id="IPR010215">
    <property type="entry name" value="Transcription_antiterm_RfaH"/>
</dbReference>
<geneLocation type="plasmid" evidence="5">
    <name>Drgb2</name>
</geneLocation>
<dbReference type="Gene3D" id="3.30.70.940">
    <property type="entry name" value="NusG, N-terminal domain"/>
    <property type="match status" value="1"/>
</dbReference>
<dbReference type="GO" id="GO:0031564">
    <property type="term" value="P:transcription antitermination"/>
    <property type="evidence" value="ECO:0007669"/>
    <property type="project" value="UniProtKB-KW"/>
</dbReference>
<dbReference type="AlphaFoldDB" id="A0A0N9NB67"/>
<keyword evidence="3" id="KW-0804">Transcription</keyword>
<dbReference type="SMART" id="SM00738">
    <property type="entry name" value="NGN"/>
    <property type="match status" value="1"/>
</dbReference>
<keyword evidence="1" id="KW-0889">Transcription antitermination</keyword>
<dbReference type="Pfam" id="PF02357">
    <property type="entry name" value="NusG"/>
    <property type="match status" value="1"/>
</dbReference>
<feature type="domain" description="NusG-like N-terminal" evidence="4">
    <location>
        <begin position="1"/>
        <end position="100"/>
    </location>
</feature>
<dbReference type="NCBIfam" id="NF006534">
    <property type="entry name" value="PRK09014.1"/>
    <property type="match status" value="1"/>
</dbReference>
<dbReference type="RefSeq" id="WP_181375482.1">
    <property type="nucleotide sequence ID" value="NZ_KT351733.1"/>
</dbReference>
<reference evidence="5" key="1">
    <citation type="journal article" date="2015" name="Environ. Microbiol.">
        <title>Plasmids from the gut microbiome of cabbage root fly larvae encode SaxA that catalyses the conversion of the plant toxin 2-phenylethyl isothiocyanate.</title>
        <authorList>
            <person name="Welte C.U."/>
            <person name="de Graaf R.M."/>
            <person name="van den Bosch T.J."/>
            <person name="Op den Camp H.J."/>
            <person name="van Dam N.M."/>
            <person name="Jetten M.S."/>
        </authorList>
    </citation>
    <scope>NUCLEOTIDE SEQUENCE</scope>
    <source>
        <plasmid evidence="5">Drgb2</plasmid>
    </source>
</reference>
<keyword evidence="2" id="KW-0805">Transcription regulation</keyword>
<evidence type="ECO:0000256" key="2">
    <source>
        <dbReference type="ARBA" id="ARBA00023015"/>
    </source>
</evidence>
<dbReference type="EMBL" id="KT351733">
    <property type="protein sequence ID" value="ALG88492.1"/>
    <property type="molecule type" value="Genomic_DNA"/>
</dbReference>
<dbReference type="PANTHER" id="PTHR30265">
    <property type="entry name" value="RHO-INTERACTING TRANSCRIPTION TERMINATION FACTOR NUSG"/>
    <property type="match status" value="1"/>
</dbReference>
<sequence>MEKWYLLYCKRDQVLRAIEHLERQGVTVHNPTYKTEKMVRNRRKKVMEPLFPNYLFVKFDYEVIHFSTIGSTRGVNYFVRFGQNPVVVPNEVIATLVVPDFVKEMSDNLPQKGDEVVITDGIFAGIQAIYNEPDGEARSVLLLKILNRDVPKVVDNRSFETVK</sequence>
<dbReference type="InterPro" id="IPR036735">
    <property type="entry name" value="NGN_dom_sf"/>
</dbReference>
<dbReference type="InterPro" id="IPR006645">
    <property type="entry name" value="NGN-like_dom"/>
</dbReference>
<reference evidence="5" key="2">
    <citation type="submission" date="2015-07" db="EMBL/GenBank/DDBJ databases">
        <authorList>
            <person name="Welte C."/>
            <person name="de Graaf R."/>
            <person name="van den Bosch T.J.M."/>
            <person name="Op den Camp H."/>
            <person name="van Dam N."/>
            <person name="Jetten M."/>
        </authorList>
    </citation>
    <scope>NUCLEOTIDE SEQUENCE</scope>
    <source>
        <plasmid evidence="5">Drgb2</plasmid>
    </source>
</reference>
<organism evidence="5">
    <name type="scientific">Pectobacterium carotovorum</name>
    <name type="common">Erwinia carotovora</name>
    <dbReference type="NCBI Taxonomy" id="554"/>
    <lineage>
        <taxon>Bacteria</taxon>
        <taxon>Pseudomonadati</taxon>
        <taxon>Pseudomonadota</taxon>
        <taxon>Gammaproteobacteria</taxon>
        <taxon>Enterobacterales</taxon>
        <taxon>Pectobacteriaceae</taxon>
        <taxon>Pectobacterium</taxon>
    </lineage>
</organism>
<accession>A0A0N9NB67</accession>
<protein>
    <submittedName>
        <fullName evidence="5">Transcription antitermination protein RfaH</fullName>
    </submittedName>
</protein>
<dbReference type="GO" id="GO:0005829">
    <property type="term" value="C:cytosol"/>
    <property type="evidence" value="ECO:0007669"/>
    <property type="project" value="TreeGrafter"/>
</dbReference>
<evidence type="ECO:0000256" key="1">
    <source>
        <dbReference type="ARBA" id="ARBA00022814"/>
    </source>
</evidence>